<dbReference type="EMBL" id="MU806315">
    <property type="protein sequence ID" value="KAJ3836496.1"/>
    <property type="molecule type" value="Genomic_DNA"/>
</dbReference>
<gene>
    <name evidence="2" type="ORF">F5878DRAFT_688911</name>
</gene>
<feature type="region of interest" description="Disordered" evidence="1">
    <location>
        <begin position="1"/>
        <end position="99"/>
    </location>
</feature>
<protein>
    <submittedName>
        <fullName evidence="2">Uncharacterized protein</fullName>
    </submittedName>
</protein>
<evidence type="ECO:0000256" key="1">
    <source>
        <dbReference type="SAM" id="MobiDB-lite"/>
    </source>
</evidence>
<sequence length="211" mass="23526">MDEHDEDMGKHDEGMGEHDEDMGEHDEDMGEYDEDIEFDEETGSEDTSNTDDEEEADAGLDDAEDKGGWEDEDEEDLVPDEVDKTREENGVGNPQSVDGDEIDEAEWTVQGPIQIIHAEDEEVLEAASEEHFGHDLNLVENGEIMCGVFNIRDQGSSPTFIFPRRHRNASEDRTPLFGRAHSGIPAPPEATTHPLLLNASSQHDRPTLTIL</sequence>
<organism evidence="2 3">
    <name type="scientific">Lentinula raphanica</name>
    <dbReference type="NCBI Taxonomy" id="153919"/>
    <lineage>
        <taxon>Eukaryota</taxon>
        <taxon>Fungi</taxon>
        <taxon>Dikarya</taxon>
        <taxon>Basidiomycota</taxon>
        <taxon>Agaricomycotina</taxon>
        <taxon>Agaricomycetes</taxon>
        <taxon>Agaricomycetidae</taxon>
        <taxon>Agaricales</taxon>
        <taxon>Marasmiineae</taxon>
        <taxon>Omphalotaceae</taxon>
        <taxon>Lentinula</taxon>
    </lineage>
</organism>
<dbReference type="AlphaFoldDB" id="A0AA38P5K9"/>
<proteinExistence type="predicted"/>
<keyword evidence="3" id="KW-1185">Reference proteome</keyword>
<name>A0AA38P5K9_9AGAR</name>
<comment type="caution">
    <text evidence="2">The sequence shown here is derived from an EMBL/GenBank/DDBJ whole genome shotgun (WGS) entry which is preliminary data.</text>
</comment>
<reference evidence="2" key="1">
    <citation type="submission" date="2022-08" db="EMBL/GenBank/DDBJ databases">
        <authorList>
            <consortium name="DOE Joint Genome Institute"/>
            <person name="Min B."/>
            <person name="Riley R."/>
            <person name="Sierra-Patev S."/>
            <person name="Naranjo-Ortiz M."/>
            <person name="Looney B."/>
            <person name="Konkel Z."/>
            <person name="Slot J.C."/>
            <person name="Sakamoto Y."/>
            <person name="Steenwyk J.L."/>
            <person name="Rokas A."/>
            <person name="Carro J."/>
            <person name="Camarero S."/>
            <person name="Ferreira P."/>
            <person name="Molpeceres G."/>
            <person name="Ruiz-Duenas F.J."/>
            <person name="Serrano A."/>
            <person name="Henrissat B."/>
            <person name="Drula E."/>
            <person name="Hughes K.W."/>
            <person name="Mata J.L."/>
            <person name="Ishikawa N.K."/>
            <person name="Vargas-Isla R."/>
            <person name="Ushijima S."/>
            <person name="Smith C.A."/>
            <person name="Ahrendt S."/>
            <person name="Andreopoulos W."/>
            <person name="He G."/>
            <person name="Labutti K."/>
            <person name="Lipzen A."/>
            <person name="Ng V."/>
            <person name="Sandor L."/>
            <person name="Barry K."/>
            <person name="Martinez A.T."/>
            <person name="Xiao Y."/>
            <person name="Gibbons J.G."/>
            <person name="Terashima K."/>
            <person name="Hibbett D.S."/>
            <person name="Grigoriev I.V."/>
        </authorList>
    </citation>
    <scope>NUCLEOTIDE SEQUENCE</scope>
    <source>
        <strain evidence="2">TFB9207</strain>
    </source>
</reference>
<feature type="compositionally biased region" description="Acidic residues" evidence="1">
    <location>
        <begin position="18"/>
        <end position="80"/>
    </location>
</feature>
<evidence type="ECO:0000313" key="2">
    <source>
        <dbReference type="EMBL" id="KAJ3836496.1"/>
    </source>
</evidence>
<feature type="compositionally biased region" description="Basic and acidic residues" evidence="1">
    <location>
        <begin position="1"/>
        <end position="17"/>
    </location>
</feature>
<dbReference type="Proteomes" id="UP001163846">
    <property type="component" value="Unassembled WGS sequence"/>
</dbReference>
<evidence type="ECO:0000313" key="3">
    <source>
        <dbReference type="Proteomes" id="UP001163846"/>
    </source>
</evidence>
<accession>A0AA38P5K9</accession>